<dbReference type="PANTHER" id="PTHR10827:SF98">
    <property type="entry name" value="45 KDA CALCIUM-BINDING PROTEIN"/>
    <property type="match status" value="1"/>
</dbReference>
<feature type="domain" description="EF-hand" evidence="5">
    <location>
        <begin position="255"/>
        <end position="290"/>
    </location>
</feature>
<feature type="chain" id="PRO_5028050156" description="EF-hand domain-containing protein" evidence="4">
    <location>
        <begin position="25"/>
        <end position="386"/>
    </location>
</feature>
<dbReference type="Pfam" id="PF13405">
    <property type="entry name" value="EF-hand_6"/>
    <property type="match status" value="1"/>
</dbReference>
<dbReference type="InterPro" id="IPR011992">
    <property type="entry name" value="EF-hand-dom_pair"/>
</dbReference>
<dbReference type="InterPro" id="IPR002048">
    <property type="entry name" value="EF_hand_dom"/>
</dbReference>
<dbReference type="PANTHER" id="PTHR10827">
    <property type="entry name" value="RETICULOCALBIN"/>
    <property type="match status" value="1"/>
</dbReference>
<sequence>MLFRWCTGPALMLAFSLAAGPLTAQEAPPQPEELFQRLDKNGDGKLTADEIAEEQKRFFERQLRVGDQNQDGALSREEFLQASRPAANPSVPLGPLGGPGGRPGQAGDFRQRFEMLDRNRDGKLTLEELPEPLRDRMKPLFDRLGKQEVSLEEYGRMAGGPPGGRPEPGEFFNRLDRNGDGKLEKSELPAEAPPFIAPLFERLGKDAITREEFLEAGRRLFAQAPGQPGEAPRSLVQPRILRLLDANGDGRLSKDELMQLAEKFQELDDDRDGQIDPRELMGFPDRAAFNPLTTPPEGQRPSDRGPAFGQLDRNGDGKISQEEAPDRLRDNFSRLDRDGDGFITPDEMRLGLTRPGRPRPDEAPRRPEGDAGRPRRPANGEPAKTE</sequence>
<feature type="domain" description="EF-hand" evidence="5">
    <location>
        <begin position="323"/>
        <end position="358"/>
    </location>
</feature>
<dbReference type="SUPFAM" id="SSF47473">
    <property type="entry name" value="EF-hand"/>
    <property type="match status" value="3"/>
</dbReference>
<feature type="region of interest" description="Disordered" evidence="3">
    <location>
        <begin position="155"/>
        <end position="187"/>
    </location>
</feature>
<feature type="compositionally biased region" description="Basic and acidic residues" evidence="3">
    <location>
        <begin position="313"/>
        <end position="340"/>
    </location>
</feature>
<evidence type="ECO:0000259" key="5">
    <source>
        <dbReference type="PROSITE" id="PS50222"/>
    </source>
</evidence>
<evidence type="ECO:0000256" key="2">
    <source>
        <dbReference type="ARBA" id="ARBA00022737"/>
    </source>
</evidence>
<evidence type="ECO:0000256" key="1">
    <source>
        <dbReference type="ARBA" id="ARBA00022723"/>
    </source>
</evidence>
<evidence type="ECO:0000313" key="6">
    <source>
        <dbReference type="EMBL" id="HGT37947.1"/>
    </source>
</evidence>
<organism evidence="6">
    <name type="scientific">Schlesneria paludicola</name>
    <dbReference type="NCBI Taxonomy" id="360056"/>
    <lineage>
        <taxon>Bacteria</taxon>
        <taxon>Pseudomonadati</taxon>
        <taxon>Planctomycetota</taxon>
        <taxon>Planctomycetia</taxon>
        <taxon>Planctomycetales</taxon>
        <taxon>Planctomycetaceae</taxon>
        <taxon>Schlesneria</taxon>
    </lineage>
</organism>
<feature type="compositionally biased region" description="Basic and acidic residues" evidence="3">
    <location>
        <begin position="173"/>
        <end position="187"/>
    </location>
</feature>
<feature type="compositionally biased region" description="Gly residues" evidence="3">
    <location>
        <begin position="95"/>
        <end position="104"/>
    </location>
</feature>
<name>A0A7C4QL92_9PLAN</name>
<dbReference type="PROSITE" id="PS50222">
    <property type="entry name" value="EF_HAND_2"/>
    <property type="match status" value="4"/>
</dbReference>
<protein>
    <recommendedName>
        <fullName evidence="5">EF-hand domain-containing protein</fullName>
    </recommendedName>
</protein>
<dbReference type="Pfam" id="PF13202">
    <property type="entry name" value="EF-hand_5"/>
    <property type="match status" value="6"/>
</dbReference>
<reference evidence="6" key="1">
    <citation type="journal article" date="2020" name="mSystems">
        <title>Genome- and Community-Level Interaction Insights into Carbon Utilization and Element Cycling Functions of Hydrothermarchaeota in Hydrothermal Sediment.</title>
        <authorList>
            <person name="Zhou Z."/>
            <person name="Liu Y."/>
            <person name="Xu W."/>
            <person name="Pan J."/>
            <person name="Luo Z.H."/>
            <person name="Li M."/>
        </authorList>
    </citation>
    <scope>NUCLEOTIDE SEQUENCE [LARGE SCALE GENOMIC DNA]</scope>
    <source>
        <strain evidence="6">SpSt-508</strain>
    </source>
</reference>
<evidence type="ECO:0000256" key="4">
    <source>
        <dbReference type="SAM" id="SignalP"/>
    </source>
</evidence>
<dbReference type="Gene3D" id="1.10.238.10">
    <property type="entry name" value="EF-hand"/>
    <property type="match status" value="5"/>
</dbReference>
<gene>
    <name evidence="6" type="ORF">ENS64_01560</name>
</gene>
<feature type="domain" description="EF-hand" evidence="5">
    <location>
        <begin position="26"/>
        <end position="61"/>
    </location>
</feature>
<keyword evidence="1" id="KW-0479">Metal-binding</keyword>
<dbReference type="PROSITE" id="PS00018">
    <property type="entry name" value="EF_HAND_1"/>
    <property type="match status" value="6"/>
</dbReference>
<evidence type="ECO:0000256" key="3">
    <source>
        <dbReference type="SAM" id="MobiDB-lite"/>
    </source>
</evidence>
<dbReference type="EMBL" id="DSVQ01000003">
    <property type="protein sequence ID" value="HGT37947.1"/>
    <property type="molecule type" value="Genomic_DNA"/>
</dbReference>
<dbReference type="GO" id="GO:0005509">
    <property type="term" value="F:calcium ion binding"/>
    <property type="evidence" value="ECO:0007669"/>
    <property type="project" value="InterPro"/>
</dbReference>
<dbReference type="AlphaFoldDB" id="A0A7C4QL92"/>
<accession>A0A7C4QL92</accession>
<dbReference type="Pfam" id="PF13833">
    <property type="entry name" value="EF-hand_8"/>
    <property type="match status" value="1"/>
</dbReference>
<dbReference type="InterPro" id="IPR018247">
    <property type="entry name" value="EF_Hand_1_Ca_BS"/>
</dbReference>
<dbReference type="CDD" id="cd00051">
    <property type="entry name" value="EFh"/>
    <property type="match status" value="1"/>
</dbReference>
<dbReference type="SMART" id="SM00054">
    <property type="entry name" value="EFh"/>
    <property type="match status" value="6"/>
</dbReference>
<feature type="domain" description="EF-hand" evidence="5">
    <location>
        <begin position="104"/>
        <end position="139"/>
    </location>
</feature>
<keyword evidence="2" id="KW-0677">Repeat</keyword>
<comment type="caution">
    <text evidence="6">The sequence shown here is derived from an EMBL/GenBank/DDBJ whole genome shotgun (WGS) entry which is preliminary data.</text>
</comment>
<feature type="compositionally biased region" description="Basic and acidic residues" evidence="3">
    <location>
        <begin position="358"/>
        <end position="373"/>
    </location>
</feature>
<proteinExistence type="predicted"/>
<keyword evidence="4" id="KW-0732">Signal</keyword>
<feature type="region of interest" description="Disordered" evidence="3">
    <location>
        <begin position="82"/>
        <end position="108"/>
    </location>
</feature>
<feature type="region of interest" description="Disordered" evidence="3">
    <location>
        <begin position="265"/>
        <end position="386"/>
    </location>
</feature>
<feature type="signal peptide" evidence="4">
    <location>
        <begin position="1"/>
        <end position="24"/>
    </location>
</feature>